<sequence length="130" mass="15119">MDQTFNPLFNFNKGTKVSEVANGCRVGTSNRIFLFDIIPWIGFELFYAERHFSLFAIERKNNSFHIVANFHKVLCTVQMLCPTHFRYVNQAFNARCHFNKCSVIGNDNNFSFNNIADFQAVVHSVPRMWS</sequence>
<name>A0A645ERG3_9ZZZZ</name>
<organism evidence="1">
    <name type="scientific">bioreactor metagenome</name>
    <dbReference type="NCBI Taxonomy" id="1076179"/>
    <lineage>
        <taxon>unclassified sequences</taxon>
        <taxon>metagenomes</taxon>
        <taxon>ecological metagenomes</taxon>
    </lineage>
</organism>
<comment type="caution">
    <text evidence="1">The sequence shown here is derived from an EMBL/GenBank/DDBJ whole genome shotgun (WGS) entry which is preliminary data.</text>
</comment>
<protein>
    <submittedName>
        <fullName evidence="1">Uncharacterized protein</fullName>
    </submittedName>
</protein>
<accession>A0A645ERG3</accession>
<evidence type="ECO:0000313" key="1">
    <source>
        <dbReference type="EMBL" id="MPN03114.1"/>
    </source>
</evidence>
<reference evidence="1" key="1">
    <citation type="submission" date="2019-08" db="EMBL/GenBank/DDBJ databases">
        <authorList>
            <person name="Kucharzyk K."/>
            <person name="Murdoch R.W."/>
            <person name="Higgins S."/>
            <person name="Loffler F."/>
        </authorList>
    </citation>
    <scope>NUCLEOTIDE SEQUENCE</scope>
</reference>
<dbReference type="AlphaFoldDB" id="A0A645ERG3"/>
<dbReference type="EMBL" id="VSSQ01049045">
    <property type="protein sequence ID" value="MPN03114.1"/>
    <property type="molecule type" value="Genomic_DNA"/>
</dbReference>
<gene>
    <name evidence="1" type="ORF">SDC9_150337</name>
</gene>
<proteinExistence type="predicted"/>